<keyword evidence="2" id="KW-0808">Transferase</keyword>
<dbReference type="InterPro" id="IPR000537">
    <property type="entry name" value="UbiA_prenyltransferase"/>
</dbReference>
<evidence type="ECO:0000256" key="1">
    <source>
        <dbReference type="ARBA" id="ARBA00004141"/>
    </source>
</evidence>
<reference evidence="9" key="1">
    <citation type="journal article" date="2022" name="Proc. Natl. Acad. Sci. U.S.A.">
        <title>Life cycle and functional genomics of the unicellular red alga Galdieria for elucidating algal and plant evolution and industrial use.</title>
        <authorList>
            <person name="Hirooka S."/>
            <person name="Itabashi T."/>
            <person name="Ichinose T.M."/>
            <person name="Onuma R."/>
            <person name="Fujiwara T."/>
            <person name="Yamashita S."/>
            <person name="Jong L.W."/>
            <person name="Tomita R."/>
            <person name="Iwane A.H."/>
            <person name="Miyagishima S.Y."/>
        </authorList>
    </citation>
    <scope>NUCLEOTIDE SEQUENCE</scope>
    <source>
        <strain evidence="9">NBRC 102759</strain>
    </source>
</reference>
<evidence type="ECO:0000256" key="5">
    <source>
        <dbReference type="ARBA" id="ARBA00023133"/>
    </source>
</evidence>
<gene>
    <name evidence="9" type="ORF">GpartN1_g5923.t1</name>
</gene>
<accession>A0A9C7Q232</accession>
<dbReference type="Proteomes" id="UP001061958">
    <property type="component" value="Unassembled WGS sequence"/>
</dbReference>
<keyword evidence="6 8" id="KW-0472">Membrane</keyword>
<feature type="transmembrane region" description="Helical" evidence="8">
    <location>
        <begin position="230"/>
        <end position="247"/>
    </location>
</feature>
<proteinExistence type="inferred from homology"/>
<dbReference type="OrthoDB" id="5211at2759"/>
<dbReference type="Gene3D" id="1.10.357.140">
    <property type="entry name" value="UbiA prenyltransferase"/>
    <property type="match status" value="1"/>
</dbReference>
<keyword evidence="4 8" id="KW-1133">Transmembrane helix</keyword>
<evidence type="ECO:0000256" key="6">
    <source>
        <dbReference type="ARBA" id="ARBA00023136"/>
    </source>
</evidence>
<feature type="transmembrane region" description="Helical" evidence="8">
    <location>
        <begin position="329"/>
        <end position="349"/>
    </location>
</feature>
<evidence type="ECO:0000313" key="10">
    <source>
        <dbReference type="Proteomes" id="UP001061958"/>
    </source>
</evidence>
<dbReference type="GO" id="GO:0005739">
    <property type="term" value="C:mitochondrion"/>
    <property type="evidence" value="ECO:0007669"/>
    <property type="project" value="TreeGrafter"/>
</dbReference>
<organism evidence="9 10">
    <name type="scientific">Galdieria partita</name>
    <dbReference type="NCBI Taxonomy" id="83374"/>
    <lineage>
        <taxon>Eukaryota</taxon>
        <taxon>Rhodophyta</taxon>
        <taxon>Bangiophyceae</taxon>
        <taxon>Galdieriales</taxon>
        <taxon>Galdieriaceae</taxon>
        <taxon>Galdieria</taxon>
    </lineage>
</organism>
<protein>
    <recommendedName>
        <fullName evidence="7">Heme O synthase</fullName>
    </recommendedName>
</protein>
<evidence type="ECO:0000256" key="3">
    <source>
        <dbReference type="ARBA" id="ARBA00022692"/>
    </source>
</evidence>
<dbReference type="AlphaFoldDB" id="A0A9C7Q232"/>
<dbReference type="PANTHER" id="PTHR43448:SF2">
    <property type="entry name" value="PROTOHEME IX FARNESYLTRANSFERASE, MITOCHONDRIAL"/>
    <property type="match status" value="1"/>
</dbReference>
<comment type="subcellular location">
    <subcellularLocation>
        <location evidence="1">Membrane</location>
        <topology evidence="1">Multi-pass membrane protein</topology>
    </subcellularLocation>
</comment>
<dbReference type="PANTHER" id="PTHR43448">
    <property type="entry name" value="PROTOHEME IX FARNESYLTRANSFERASE, MITOCHONDRIAL"/>
    <property type="match status" value="1"/>
</dbReference>
<feature type="transmembrane region" description="Helical" evidence="8">
    <location>
        <begin position="201"/>
        <end position="224"/>
    </location>
</feature>
<evidence type="ECO:0000313" key="9">
    <source>
        <dbReference type="EMBL" id="GJQ14132.1"/>
    </source>
</evidence>
<dbReference type="GO" id="GO:0008495">
    <property type="term" value="F:protoheme IX farnesyltransferase activity"/>
    <property type="evidence" value="ECO:0007669"/>
    <property type="project" value="InterPro"/>
</dbReference>
<keyword evidence="10" id="KW-1185">Reference proteome</keyword>
<dbReference type="GO" id="GO:0006784">
    <property type="term" value="P:heme A biosynthetic process"/>
    <property type="evidence" value="ECO:0007669"/>
    <property type="project" value="TreeGrafter"/>
</dbReference>
<feature type="transmembrane region" description="Helical" evidence="8">
    <location>
        <begin position="288"/>
        <end position="308"/>
    </location>
</feature>
<keyword evidence="3 8" id="KW-0812">Transmembrane</keyword>
<feature type="transmembrane region" description="Helical" evidence="8">
    <location>
        <begin position="387"/>
        <end position="407"/>
    </location>
</feature>
<feature type="transmembrane region" description="Helical" evidence="8">
    <location>
        <begin position="259"/>
        <end position="276"/>
    </location>
</feature>
<dbReference type="FunFam" id="1.10.357.140:FF:000006">
    <property type="entry name" value="Protoheme IX farnesyltransferase, mitochondrial"/>
    <property type="match status" value="1"/>
</dbReference>
<reference evidence="9" key="2">
    <citation type="submission" date="2022-01" db="EMBL/GenBank/DDBJ databases">
        <authorList>
            <person name="Hirooka S."/>
            <person name="Miyagishima S.Y."/>
        </authorList>
    </citation>
    <scope>NUCLEOTIDE SEQUENCE</scope>
    <source>
        <strain evidence="9">NBRC 102759</strain>
    </source>
</reference>
<dbReference type="NCBIfam" id="TIGR01473">
    <property type="entry name" value="cyoE_ctaB"/>
    <property type="match status" value="1"/>
</dbReference>
<dbReference type="GO" id="GO:0016020">
    <property type="term" value="C:membrane"/>
    <property type="evidence" value="ECO:0007669"/>
    <property type="project" value="UniProtKB-SubCell"/>
</dbReference>
<evidence type="ECO:0000256" key="2">
    <source>
        <dbReference type="ARBA" id="ARBA00022679"/>
    </source>
</evidence>
<keyword evidence="5" id="KW-0350">Heme biosynthesis</keyword>
<name>A0A9C7Q232_9RHOD</name>
<evidence type="ECO:0000256" key="7">
    <source>
        <dbReference type="ARBA" id="ARBA00030253"/>
    </source>
</evidence>
<dbReference type="InterPro" id="IPR006369">
    <property type="entry name" value="Protohaem_IX_farnesylTrfase"/>
</dbReference>
<dbReference type="EMBL" id="BQMJ01000051">
    <property type="protein sequence ID" value="GJQ14132.1"/>
    <property type="molecule type" value="Genomic_DNA"/>
</dbReference>
<dbReference type="HAMAP" id="MF_00154">
    <property type="entry name" value="CyoE_CtaB"/>
    <property type="match status" value="1"/>
</dbReference>
<comment type="caution">
    <text evidence="9">The sequence shown here is derived from an EMBL/GenBank/DDBJ whole genome shotgun (WGS) entry which is preliminary data.</text>
</comment>
<dbReference type="CDD" id="cd13957">
    <property type="entry name" value="PT_UbiA_Cox10"/>
    <property type="match status" value="1"/>
</dbReference>
<dbReference type="InterPro" id="IPR044878">
    <property type="entry name" value="UbiA_sf"/>
</dbReference>
<evidence type="ECO:0000256" key="8">
    <source>
        <dbReference type="SAM" id="Phobius"/>
    </source>
</evidence>
<sequence length="481" mass="53536">MYQLSHKVLNKVQRRLLNSAKILKNFVSSNTSQEFPSSKRYSGVVLLTDNLQSKRLRGGQRATTLFGSEPNIPSYEKCFAQSRLWNVKTFVSKPFTTGLVDESFPKKLEGTAAWKDFKLLLRSYLKLSKHRLSALVVFTAMVGYYMGDQVEGREVQPFNLLFLTMGTMLSAASANAWNQIKEMEKDAKMQRTKSRPLPAGLLSKRHAAIFTFLTGISGVCTLLFGLPDHGVAAALGGLNIVLYAQVYTPLKVIHPINTWVGAVVGAIPPLMGWSAAREGNIRDSGSLLLAAYLFLWQIPHFHSLAVMCCKDYCAGGYKMLAQSNPRANAVWSVITCLGLLCLGPLAVHVKLTSSWFGYESSALGVWMLHSCADLLKDPTSSQAARPLFKASIIYLPVLLGLMCLHRLERLPSKIPSSVGNQKRLDKTQEMPNNCKVPKRRIVYHPASYYYASFPFFPPAMLPPAIVFEEDETQEQRMTLSK</sequence>
<dbReference type="Pfam" id="PF01040">
    <property type="entry name" value="UbiA"/>
    <property type="match status" value="1"/>
</dbReference>
<evidence type="ECO:0000256" key="4">
    <source>
        <dbReference type="ARBA" id="ARBA00022989"/>
    </source>
</evidence>